<sequence length="59" mass="6379">MAPSFFCPLPTIKADRLDELYTVHGVDRAVVVDLASTSESPEAVCDGYGGSYLSFFETC</sequence>
<accession>A0A3N6RJS8</accession>
<name>A0A3N6RJS8_BRACR</name>
<comment type="caution">
    <text evidence="2">The sequence shown here is derived from an EMBL/GenBank/DDBJ whole genome shotgun (WGS) entry which is preliminary data.</text>
</comment>
<organism evidence="2 3">
    <name type="scientific">Brassica cretica</name>
    <name type="common">Mustard</name>
    <dbReference type="NCBI Taxonomy" id="69181"/>
    <lineage>
        <taxon>Eukaryota</taxon>
        <taxon>Viridiplantae</taxon>
        <taxon>Streptophyta</taxon>
        <taxon>Embryophyta</taxon>
        <taxon>Tracheophyta</taxon>
        <taxon>Spermatophyta</taxon>
        <taxon>Magnoliopsida</taxon>
        <taxon>eudicotyledons</taxon>
        <taxon>Gunneridae</taxon>
        <taxon>Pentapetalae</taxon>
        <taxon>rosids</taxon>
        <taxon>malvids</taxon>
        <taxon>Brassicales</taxon>
        <taxon>Brassicaceae</taxon>
        <taxon>Brassiceae</taxon>
        <taxon>Brassica</taxon>
    </lineage>
</organism>
<dbReference type="EMBL" id="QGKY02001250">
    <property type="protein sequence ID" value="KAF2563209.1"/>
    <property type="molecule type" value="Genomic_DNA"/>
</dbReference>
<dbReference type="EMBL" id="QGKW02000717">
    <property type="protein sequence ID" value="KAF2595971.1"/>
    <property type="molecule type" value="Genomic_DNA"/>
</dbReference>
<protein>
    <submittedName>
        <fullName evidence="2">Uncharacterized protein</fullName>
    </submittedName>
</protein>
<gene>
    <name evidence="2" type="ORF">F2Q68_00010089</name>
    <name evidence="1" type="ORF">F2Q70_00017138</name>
</gene>
<evidence type="ECO:0000313" key="3">
    <source>
        <dbReference type="Proteomes" id="UP000712281"/>
    </source>
</evidence>
<reference evidence="2" key="1">
    <citation type="submission" date="2019-12" db="EMBL/GenBank/DDBJ databases">
        <title>Genome sequencing and annotation of Brassica cretica.</title>
        <authorList>
            <person name="Studholme D.J."/>
            <person name="Sarris P.F."/>
        </authorList>
    </citation>
    <scope>NUCLEOTIDE SEQUENCE</scope>
    <source>
        <strain evidence="2">PFS-001/15</strain>
        <strain evidence="1">PFS-102/07</strain>
        <tissue evidence="2">Leaf</tissue>
    </source>
</reference>
<evidence type="ECO:0000313" key="2">
    <source>
        <dbReference type="EMBL" id="KAF2595971.1"/>
    </source>
</evidence>
<dbReference type="Proteomes" id="UP000712281">
    <property type="component" value="Unassembled WGS sequence"/>
</dbReference>
<evidence type="ECO:0000313" key="1">
    <source>
        <dbReference type="EMBL" id="KAF2563209.1"/>
    </source>
</evidence>
<dbReference type="AlphaFoldDB" id="A0A3N6RJS8"/>
<proteinExistence type="predicted"/>